<proteinExistence type="predicted"/>
<protein>
    <submittedName>
        <fullName evidence="1">Uncharacterized protein</fullName>
    </submittedName>
</protein>
<gene>
    <name evidence="1" type="ORF">LH22_08175</name>
</gene>
<accession>A0ABM5RHN2</accession>
<name>A0ABM5RHN2_9GAMM</name>
<dbReference type="Proteomes" id="UP000029495">
    <property type="component" value="Chromosome"/>
</dbReference>
<organism evidence="1 2">
    <name type="scientific">Pantoea rwandensis</name>
    <dbReference type="NCBI Taxonomy" id="1076550"/>
    <lineage>
        <taxon>Bacteria</taxon>
        <taxon>Pseudomonadati</taxon>
        <taxon>Pseudomonadota</taxon>
        <taxon>Gammaproteobacteria</taxon>
        <taxon>Enterobacterales</taxon>
        <taxon>Erwiniaceae</taxon>
        <taxon>Pantoea</taxon>
    </lineage>
</organism>
<dbReference type="EMBL" id="CP009454">
    <property type="protein sequence ID" value="AIR85445.1"/>
    <property type="molecule type" value="Genomic_DNA"/>
</dbReference>
<evidence type="ECO:0000313" key="2">
    <source>
        <dbReference type="Proteomes" id="UP000029495"/>
    </source>
</evidence>
<reference evidence="1 2" key="1">
    <citation type="submission" date="2014-09" db="EMBL/GenBank/DDBJ databases">
        <authorList>
            <person name="Chan K.-G."/>
        </authorList>
    </citation>
    <scope>NUCLEOTIDE SEQUENCE [LARGE SCALE GENOMIC DNA]</scope>
    <source>
        <strain evidence="1 2">ND04</strain>
    </source>
</reference>
<sequence length="67" mass="7659">MSPSVKAHKSVILPKLRTDAHFSNSLSPLEKITDVIKSRFCQIRIILSILMMPLATIYDVNENAYWI</sequence>
<keyword evidence="2" id="KW-1185">Reference proteome</keyword>
<evidence type="ECO:0000313" key="1">
    <source>
        <dbReference type="EMBL" id="AIR85445.1"/>
    </source>
</evidence>